<dbReference type="EMBL" id="CAKOFQ010008314">
    <property type="protein sequence ID" value="CAH2013328.1"/>
    <property type="molecule type" value="Genomic_DNA"/>
</dbReference>
<evidence type="ECO:0000256" key="3">
    <source>
        <dbReference type="ARBA" id="ARBA00022670"/>
    </source>
</evidence>
<evidence type="ECO:0000313" key="6">
    <source>
        <dbReference type="EMBL" id="CAH2013328.1"/>
    </source>
</evidence>
<dbReference type="InterPro" id="IPR036440">
    <property type="entry name" value="Peptidase_C15-like_sf"/>
</dbReference>
<dbReference type="OrthoDB" id="407146at2759"/>
<gene>
    <name evidence="6" type="ORF">ACAOBT_LOCUS33405</name>
</gene>
<evidence type="ECO:0000256" key="5">
    <source>
        <dbReference type="ARBA" id="ARBA00022807"/>
    </source>
</evidence>
<dbReference type="GO" id="GO:0006508">
    <property type="term" value="P:proteolysis"/>
    <property type="evidence" value="ECO:0007669"/>
    <property type="project" value="UniProtKB-KW"/>
</dbReference>
<organism evidence="6 7">
    <name type="scientific">Acanthoscelides obtectus</name>
    <name type="common">Bean weevil</name>
    <name type="synonym">Bruchus obtectus</name>
    <dbReference type="NCBI Taxonomy" id="200917"/>
    <lineage>
        <taxon>Eukaryota</taxon>
        <taxon>Metazoa</taxon>
        <taxon>Ecdysozoa</taxon>
        <taxon>Arthropoda</taxon>
        <taxon>Hexapoda</taxon>
        <taxon>Insecta</taxon>
        <taxon>Pterygota</taxon>
        <taxon>Neoptera</taxon>
        <taxon>Endopterygota</taxon>
        <taxon>Coleoptera</taxon>
        <taxon>Polyphaga</taxon>
        <taxon>Cucujiformia</taxon>
        <taxon>Chrysomeloidea</taxon>
        <taxon>Chrysomelidae</taxon>
        <taxon>Bruchinae</taxon>
        <taxon>Bruchini</taxon>
        <taxon>Acanthoscelides</taxon>
    </lineage>
</organism>
<dbReference type="GO" id="GO:0016920">
    <property type="term" value="F:pyroglutamyl-peptidase activity"/>
    <property type="evidence" value="ECO:0007669"/>
    <property type="project" value="InterPro"/>
</dbReference>
<name>A0A9P0MIQ8_ACAOB</name>
<comment type="similarity">
    <text evidence="1">Belongs to the peptidase C15 family.</text>
</comment>
<keyword evidence="5" id="KW-0788">Thiol protease</keyword>
<dbReference type="Gene3D" id="3.40.630.20">
    <property type="entry name" value="Peptidase C15, pyroglutamyl peptidase I-like"/>
    <property type="match status" value="1"/>
</dbReference>
<dbReference type="GO" id="GO:0005829">
    <property type="term" value="C:cytosol"/>
    <property type="evidence" value="ECO:0007669"/>
    <property type="project" value="InterPro"/>
</dbReference>
<evidence type="ECO:0000256" key="4">
    <source>
        <dbReference type="ARBA" id="ARBA00022801"/>
    </source>
</evidence>
<evidence type="ECO:0008006" key="8">
    <source>
        <dbReference type="Google" id="ProtNLM"/>
    </source>
</evidence>
<dbReference type="InterPro" id="IPR016125">
    <property type="entry name" value="Peptidase_C15-like"/>
</dbReference>
<dbReference type="InterPro" id="IPR000816">
    <property type="entry name" value="Peptidase_C15"/>
</dbReference>
<evidence type="ECO:0000256" key="2">
    <source>
        <dbReference type="ARBA" id="ARBA00022490"/>
    </source>
</evidence>
<accession>A0A9P0MIQ8</accession>
<dbReference type="AlphaFoldDB" id="A0A9P0MIQ8"/>
<keyword evidence="3" id="KW-0645">Protease</keyword>
<proteinExistence type="inferred from homology"/>
<reference evidence="6" key="1">
    <citation type="submission" date="2022-03" db="EMBL/GenBank/DDBJ databases">
        <authorList>
            <person name="Sayadi A."/>
        </authorList>
    </citation>
    <scope>NUCLEOTIDE SEQUENCE</scope>
</reference>
<dbReference type="CDD" id="cd00501">
    <property type="entry name" value="Peptidase_C15"/>
    <property type="match status" value="1"/>
</dbReference>
<dbReference type="SUPFAM" id="SSF53182">
    <property type="entry name" value="Pyrrolidone carboxyl peptidase (pyroglutamate aminopeptidase)"/>
    <property type="match status" value="1"/>
</dbReference>
<dbReference type="Pfam" id="PF01470">
    <property type="entry name" value="Peptidase_C15"/>
    <property type="match status" value="1"/>
</dbReference>
<protein>
    <recommendedName>
        <fullName evidence="8">Pyroglutamyl-peptidase 1</fullName>
    </recommendedName>
</protein>
<evidence type="ECO:0000313" key="7">
    <source>
        <dbReference type="Proteomes" id="UP001152888"/>
    </source>
</evidence>
<keyword evidence="4" id="KW-0378">Hydrolase</keyword>
<comment type="caution">
    <text evidence="6">The sequence shown here is derived from an EMBL/GenBank/DDBJ whole genome shotgun (WGS) entry which is preliminary data.</text>
</comment>
<dbReference type="PANTHER" id="PTHR23402:SF1">
    <property type="entry name" value="PYROGLUTAMYL-PEPTIDASE I"/>
    <property type="match status" value="1"/>
</dbReference>
<keyword evidence="7" id="KW-1185">Reference proteome</keyword>
<evidence type="ECO:0000256" key="1">
    <source>
        <dbReference type="ARBA" id="ARBA00006641"/>
    </source>
</evidence>
<dbReference type="PANTHER" id="PTHR23402">
    <property type="entry name" value="PROTEASE FAMILY C15 PYROGLUTAMYL-PEPTIDASE I-RELATED"/>
    <property type="match status" value="1"/>
</dbReference>
<dbReference type="Proteomes" id="UP001152888">
    <property type="component" value="Unassembled WGS sequence"/>
</dbReference>
<dbReference type="PIRSF" id="PIRSF015592">
    <property type="entry name" value="Prld-crbxl_pptds"/>
    <property type="match status" value="1"/>
</dbReference>
<dbReference type="PRINTS" id="PR00706">
    <property type="entry name" value="PYROGLUPTASE"/>
</dbReference>
<sequence length="201" mass="22345">MSDTILVTGFGEFGVHKRNASWEAVKLLPDSIDGISIVKKEIPVVYNVVDSVVPALWKELKPLLVIHVGVSSYASKLTIEKCAYRTGYVKCDAQGNTHCSGQSKCSNEDCIYTAIDTEAICEHLNNTGNVKFCTSCNAGRYLCEYIYYMSLSIDKSKCLFVHVPPINEPYSTEQMAKALEDLIKCCVKCQYQELENVCSTL</sequence>
<keyword evidence="2" id="KW-0963">Cytoplasm</keyword>